<dbReference type="Pfam" id="PF00005">
    <property type="entry name" value="ABC_tran"/>
    <property type="match status" value="1"/>
</dbReference>
<dbReference type="InterPro" id="IPR027417">
    <property type="entry name" value="P-loop_NTPase"/>
</dbReference>
<dbReference type="PANTHER" id="PTHR45772:SF2">
    <property type="entry name" value="ABC TRANSPORTER ATP-BINDING PROTEIN"/>
    <property type="match status" value="1"/>
</dbReference>
<dbReference type="InterPro" id="IPR017871">
    <property type="entry name" value="ABC_transporter-like_CS"/>
</dbReference>
<evidence type="ECO:0000313" key="7">
    <source>
        <dbReference type="EMBL" id="MBB3708583.1"/>
    </source>
</evidence>
<accession>A0AAC9ATR0</accession>
<evidence type="ECO:0000313" key="6">
    <source>
        <dbReference type="EMBL" id="AMS45508.1"/>
    </source>
</evidence>
<evidence type="ECO:0000259" key="5">
    <source>
        <dbReference type="PROSITE" id="PS50893"/>
    </source>
</evidence>
<dbReference type="InterPro" id="IPR032823">
    <property type="entry name" value="BCA_ABC_TP_C"/>
</dbReference>
<evidence type="ECO:0000256" key="1">
    <source>
        <dbReference type="ARBA" id="ARBA00005417"/>
    </source>
</evidence>
<evidence type="ECO:0000313" key="9">
    <source>
        <dbReference type="Proteomes" id="UP000577697"/>
    </source>
</evidence>
<dbReference type="Proteomes" id="UP000075755">
    <property type="component" value="Plasmid pAA04"/>
</dbReference>
<dbReference type="InterPro" id="IPR003593">
    <property type="entry name" value="AAA+_ATPase"/>
</dbReference>
<dbReference type="Proteomes" id="UP000577697">
    <property type="component" value="Unassembled WGS sequence"/>
</dbReference>
<feature type="domain" description="ABC transporter" evidence="5">
    <location>
        <begin position="6"/>
        <end position="251"/>
    </location>
</feature>
<dbReference type="GO" id="GO:0005524">
    <property type="term" value="F:ATP binding"/>
    <property type="evidence" value="ECO:0007669"/>
    <property type="project" value="UniProtKB-KW"/>
</dbReference>
<dbReference type="RefSeq" id="WP_067970257.1">
    <property type="nucleotide sequence ID" value="NZ_CP015009.1"/>
</dbReference>
<dbReference type="InterPro" id="IPR051120">
    <property type="entry name" value="ABC_AA/LPS_Transport"/>
</dbReference>
<dbReference type="GO" id="GO:0005886">
    <property type="term" value="C:plasma membrane"/>
    <property type="evidence" value="ECO:0007669"/>
    <property type="project" value="TreeGrafter"/>
</dbReference>
<proteinExistence type="inferred from homology"/>
<dbReference type="SMART" id="SM00382">
    <property type="entry name" value="AAA"/>
    <property type="match status" value="1"/>
</dbReference>
<organism evidence="6 8">
    <name type="scientific">Aminobacter aminovorans</name>
    <name type="common">Chelatobacter heintzii</name>
    <dbReference type="NCBI Taxonomy" id="83263"/>
    <lineage>
        <taxon>Bacteria</taxon>
        <taxon>Pseudomonadati</taxon>
        <taxon>Pseudomonadota</taxon>
        <taxon>Alphaproteobacteria</taxon>
        <taxon>Hyphomicrobiales</taxon>
        <taxon>Phyllobacteriaceae</taxon>
        <taxon>Aminobacter</taxon>
    </lineage>
</organism>
<dbReference type="PROSITE" id="PS50893">
    <property type="entry name" value="ABC_TRANSPORTER_2"/>
    <property type="match status" value="1"/>
</dbReference>
<sequence>MSNFLLEARGIDKSYGRIQVLKNVDISIAPGEAHVVIGPNGAGKTTLFKVLSGEVFPNNGSITFAGKDVTADPGWQRVRSGIGRTFQSARIFSELTPFENMVVAVEAHERVVKGKRPLFALRPTKAVRDTAAEILEDFALTKVAKAETKSLSHGDKKRLELAMAVAGRPQLLMLDEPTAGMAPGDRQKCVELIDRLLKKGGFSLLLTEHDMAVVFGLATRISVLNYGQVIASGTPEEIRSNARVREVYLGHDVSSAA</sequence>
<dbReference type="CDD" id="cd03219">
    <property type="entry name" value="ABC_Mj1267_LivG_branched"/>
    <property type="match status" value="1"/>
</dbReference>
<geneLocation type="plasmid" evidence="6 8">
    <name>pAA04</name>
</geneLocation>
<keyword evidence="2" id="KW-0813">Transport</keyword>
<keyword evidence="6" id="KW-0614">Plasmid</keyword>
<evidence type="ECO:0000256" key="3">
    <source>
        <dbReference type="ARBA" id="ARBA00022741"/>
    </source>
</evidence>
<name>A0AAC9ATR0_AMIAI</name>
<evidence type="ECO:0000256" key="2">
    <source>
        <dbReference type="ARBA" id="ARBA00022448"/>
    </source>
</evidence>
<comment type="similarity">
    <text evidence="1">Belongs to the ABC transporter superfamily.</text>
</comment>
<dbReference type="KEGG" id="aak:AA2016_6618"/>
<dbReference type="Gene3D" id="3.40.50.300">
    <property type="entry name" value="P-loop containing nucleotide triphosphate hydrolases"/>
    <property type="match status" value="1"/>
</dbReference>
<evidence type="ECO:0000313" key="8">
    <source>
        <dbReference type="Proteomes" id="UP000075755"/>
    </source>
</evidence>
<gene>
    <name evidence="6" type="ORF">AA2016_6618</name>
    <name evidence="7" type="ORF">FHS67_004923</name>
</gene>
<dbReference type="PANTHER" id="PTHR45772">
    <property type="entry name" value="CONSERVED COMPONENT OF ABC TRANSPORTER FOR NATURAL AMINO ACIDS-RELATED"/>
    <property type="match status" value="1"/>
</dbReference>
<keyword evidence="9" id="KW-1185">Reference proteome</keyword>
<dbReference type="AlphaFoldDB" id="A0AAC9ATR0"/>
<dbReference type="GO" id="GO:0016887">
    <property type="term" value="F:ATP hydrolysis activity"/>
    <property type="evidence" value="ECO:0007669"/>
    <property type="project" value="InterPro"/>
</dbReference>
<protein>
    <submittedName>
        <fullName evidence="6">Branched-chain amino acid ABC transporter ATPase</fullName>
    </submittedName>
    <submittedName>
        <fullName evidence="7">Branched-chain amino acid transport system ATP-binding protein</fullName>
    </submittedName>
</protein>
<reference evidence="7 9" key="2">
    <citation type="submission" date="2020-08" db="EMBL/GenBank/DDBJ databases">
        <title>Genomic Encyclopedia of Type Strains, Phase IV (KMG-IV): sequencing the most valuable type-strain genomes for metagenomic binning, comparative biology and taxonomic classification.</title>
        <authorList>
            <person name="Goeker M."/>
        </authorList>
    </citation>
    <scope>NUCLEOTIDE SEQUENCE [LARGE SCALE GENOMIC DNA]</scope>
    <source>
        <strain evidence="7 9">DSM 10368</strain>
    </source>
</reference>
<dbReference type="EMBL" id="JACICB010000021">
    <property type="protein sequence ID" value="MBB3708583.1"/>
    <property type="molecule type" value="Genomic_DNA"/>
</dbReference>
<keyword evidence="3" id="KW-0547">Nucleotide-binding</keyword>
<dbReference type="PROSITE" id="PS00211">
    <property type="entry name" value="ABC_TRANSPORTER_1"/>
    <property type="match status" value="1"/>
</dbReference>
<dbReference type="SUPFAM" id="SSF52540">
    <property type="entry name" value="P-loop containing nucleoside triphosphate hydrolases"/>
    <property type="match status" value="1"/>
</dbReference>
<keyword evidence="4 7" id="KW-0067">ATP-binding</keyword>
<reference evidence="6 8" key="1">
    <citation type="submission" date="2016-03" db="EMBL/GenBank/DDBJ databases">
        <title>Complete genome of Aminobacter aminovorans KCTC 2477.</title>
        <authorList>
            <person name="Kim K.M."/>
        </authorList>
    </citation>
    <scope>NUCLEOTIDE SEQUENCE [LARGE SCALE GENOMIC DNA]</scope>
    <source>
        <strain evidence="6 8">KCTC 2477</strain>
        <plasmid evidence="6 8">pAA04</plasmid>
    </source>
</reference>
<dbReference type="Pfam" id="PF12399">
    <property type="entry name" value="BCA_ABC_TP_C"/>
    <property type="match status" value="1"/>
</dbReference>
<dbReference type="EMBL" id="CP015009">
    <property type="protein sequence ID" value="AMS45508.1"/>
    <property type="molecule type" value="Genomic_DNA"/>
</dbReference>
<evidence type="ECO:0000256" key="4">
    <source>
        <dbReference type="ARBA" id="ARBA00022840"/>
    </source>
</evidence>
<dbReference type="InterPro" id="IPR003439">
    <property type="entry name" value="ABC_transporter-like_ATP-bd"/>
</dbReference>